<evidence type="ECO:0008006" key="5">
    <source>
        <dbReference type="Google" id="ProtNLM"/>
    </source>
</evidence>
<evidence type="ECO:0000256" key="3">
    <source>
        <dbReference type="RuleBase" id="RU000363"/>
    </source>
</evidence>
<dbReference type="PANTHER" id="PTHR43115:SF4">
    <property type="entry name" value="DEHYDROGENASE_REDUCTASE SDR FAMILY MEMBER 11"/>
    <property type="match status" value="1"/>
</dbReference>
<dbReference type="Gene3D" id="3.40.50.720">
    <property type="entry name" value="NAD(P)-binding Rossmann-like Domain"/>
    <property type="match status" value="1"/>
</dbReference>
<evidence type="ECO:0000256" key="2">
    <source>
        <dbReference type="ARBA" id="ARBA00023002"/>
    </source>
</evidence>
<dbReference type="FunFam" id="3.40.50.720:FF:000047">
    <property type="entry name" value="NADP-dependent L-serine/L-allo-threonine dehydrogenase"/>
    <property type="match status" value="1"/>
</dbReference>
<dbReference type="InterPro" id="IPR002347">
    <property type="entry name" value="SDR_fam"/>
</dbReference>
<dbReference type="InterPro" id="IPR036291">
    <property type="entry name" value="NAD(P)-bd_dom_sf"/>
</dbReference>
<protein>
    <recommendedName>
        <fullName evidence="5">Oxidoreductase</fullName>
    </recommendedName>
</protein>
<gene>
    <name evidence="4" type="ORF">PCOS0759_LOCUS2377</name>
</gene>
<proteinExistence type="inferred from homology"/>
<organism evidence="4">
    <name type="scientific">Percolomonas cosmopolitus</name>
    <dbReference type="NCBI Taxonomy" id="63605"/>
    <lineage>
        <taxon>Eukaryota</taxon>
        <taxon>Discoba</taxon>
        <taxon>Heterolobosea</taxon>
        <taxon>Tetramitia</taxon>
        <taxon>Eutetramitia</taxon>
        <taxon>Percolomonadidae</taxon>
        <taxon>Percolomonas</taxon>
    </lineage>
</organism>
<dbReference type="Pfam" id="PF00106">
    <property type="entry name" value="adh_short"/>
    <property type="match status" value="1"/>
</dbReference>
<name>A0A7S1PG16_9EUKA</name>
<dbReference type="SUPFAM" id="SSF51735">
    <property type="entry name" value="NAD(P)-binding Rossmann-fold domains"/>
    <property type="match status" value="1"/>
</dbReference>
<sequence>MANKIAIITGASSGIGERLTIDLVQQGNAVIMLARRKEVMEATIKRENFSEKQAIAISCDVSDYEKFDAAVKEGLEHFRKVFNEDLVLDLFVNNSGVMPLGPVSEMSVEDYTTMVNVNVLGVMHGLRIASKLMIPNKTGTIVNVSSIAGRKPFPNHAFYNATKYGVHGMTEGARHELRTNNIRVIIVAPGAVQTNLLKESNTDDTVNGYKSWLQQCGGEMLRSEDVSSAILYAYNAPQRVTIREIVMAGITQDDV</sequence>
<dbReference type="InterPro" id="IPR020904">
    <property type="entry name" value="Sc_DH/Rdtase_CS"/>
</dbReference>
<dbReference type="PROSITE" id="PS00061">
    <property type="entry name" value="ADH_SHORT"/>
    <property type="match status" value="1"/>
</dbReference>
<dbReference type="EMBL" id="HBGD01002868">
    <property type="protein sequence ID" value="CAD9079145.1"/>
    <property type="molecule type" value="Transcribed_RNA"/>
</dbReference>
<evidence type="ECO:0000313" key="4">
    <source>
        <dbReference type="EMBL" id="CAD9079145.1"/>
    </source>
</evidence>
<reference evidence="4" key="1">
    <citation type="submission" date="2021-01" db="EMBL/GenBank/DDBJ databases">
        <authorList>
            <person name="Corre E."/>
            <person name="Pelletier E."/>
            <person name="Niang G."/>
            <person name="Scheremetjew M."/>
            <person name="Finn R."/>
            <person name="Kale V."/>
            <person name="Holt S."/>
            <person name="Cochrane G."/>
            <person name="Meng A."/>
            <person name="Brown T."/>
            <person name="Cohen L."/>
        </authorList>
    </citation>
    <scope>NUCLEOTIDE SEQUENCE</scope>
    <source>
        <strain evidence="4">WS</strain>
    </source>
</reference>
<dbReference type="GO" id="GO:0016616">
    <property type="term" value="F:oxidoreductase activity, acting on the CH-OH group of donors, NAD or NADP as acceptor"/>
    <property type="evidence" value="ECO:0007669"/>
    <property type="project" value="UniProtKB-ARBA"/>
</dbReference>
<comment type="similarity">
    <text evidence="1 3">Belongs to the short-chain dehydrogenases/reductases (SDR) family.</text>
</comment>
<keyword evidence="2" id="KW-0560">Oxidoreductase</keyword>
<dbReference type="PRINTS" id="PR00081">
    <property type="entry name" value="GDHRDH"/>
</dbReference>
<dbReference type="AlphaFoldDB" id="A0A7S1PG16"/>
<accession>A0A7S1PG16</accession>
<dbReference type="PRINTS" id="PR00080">
    <property type="entry name" value="SDRFAMILY"/>
</dbReference>
<evidence type="ECO:0000256" key="1">
    <source>
        <dbReference type="ARBA" id="ARBA00006484"/>
    </source>
</evidence>
<dbReference type="PANTHER" id="PTHR43115">
    <property type="entry name" value="DEHYDROGENASE/REDUCTASE SDR FAMILY MEMBER 11"/>
    <property type="match status" value="1"/>
</dbReference>